<comment type="caution">
    <text evidence="2">The sequence shown here is derived from an EMBL/GenBank/DDBJ whole genome shotgun (WGS) entry which is preliminary data.</text>
</comment>
<sequence>MQILNLVLFTFALGATAAPAAIKRASVLPPLVDAGTEKRASVLPPLVDAGIEKRASVLPPLVDAGIE</sequence>
<evidence type="ECO:0000256" key="1">
    <source>
        <dbReference type="SAM" id="SignalP"/>
    </source>
</evidence>
<dbReference type="AlphaFoldDB" id="A0A8K0WRQ1"/>
<feature type="signal peptide" evidence="1">
    <location>
        <begin position="1"/>
        <end position="17"/>
    </location>
</feature>
<reference evidence="2" key="1">
    <citation type="journal article" date="2021" name="Nat. Commun.">
        <title>Genetic determinants of endophytism in the Arabidopsis root mycobiome.</title>
        <authorList>
            <person name="Mesny F."/>
            <person name="Miyauchi S."/>
            <person name="Thiergart T."/>
            <person name="Pickel B."/>
            <person name="Atanasova L."/>
            <person name="Karlsson M."/>
            <person name="Huettel B."/>
            <person name="Barry K.W."/>
            <person name="Haridas S."/>
            <person name="Chen C."/>
            <person name="Bauer D."/>
            <person name="Andreopoulos W."/>
            <person name="Pangilinan J."/>
            <person name="LaButti K."/>
            <person name="Riley R."/>
            <person name="Lipzen A."/>
            <person name="Clum A."/>
            <person name="Drula E."/>
            <person name="Henrissat B."/>
            <person name="Kohler A."/>
            <person name="Grigoriev I.V."/>
            <person name="Martin F.M."/>
            <person name="Hacquard S."/>
        </authorList>
    </citation>
    <scope>NUCLEOTIDE SEQUENCE</scope>
    <source>
        <strain evidence="2">MPI-CAGE-CH-0235</strain>
    </source>
</reference>
<evidence type="ECO:0000313" key="2">
    <source>
        <dbReference type="EMBL" id="KAH7320644.1"/>
    </source>
</evidence>
<name>A0A8K0WRQ1_9HYPO</name>
<feature type="chain" id="PRO_5035454956" evidence="1">
    <location>
        <begin position="18"/>
        <end position="67"/>
    </location>
</feature>
<dbReference type="Proteomes" id="UP000813444">
    <property type="component" value="Unassembled WGS sequence"/>
</dbReference>
<protein>
    <submittedName>
        <fullName evidence="2">Uncharacterized protein</fullName>
    </submittedName>
</protein>
<evidence type="ECO:0000313" key="3">
    <source>
        <dbReference type="Proteomes" id="UP000813444"/>
    </source>
</evidence>
<organism evidence="2 3">
    <name type="scientific">Stachybotrys elegans</name>
    <dbReference type="NCBI Taxonomy" id="80388"/>
    <lineage>
        <taxon>Eukaryota</taxon>
        <taxon>Fungi</taxon>
        <taxon>Dikarya</taxon>
        <taxon>Ascomycota</taxon>
        <taxon>Pezizomycotina</taxon>
        <taxon>Sordariomycetes</taxon>
        <taxon>Hypocreomycetidae</taxon>
        <taxon>Hypocreales</taxon>
        <taxon>Stachybotryaceae</taxon>
        <taxon>Stachybotrys</taxon>
    </lineage>
</organism>
<dbReference type="EMBL" id="JAGPNK010000005">
    <property type="protein sequence ID" value="KAH7320644.1"/>
    <property type="molecule type" value="Genomic_DNA"/>
</dbReference>
<proteinExistence type="predicted"/>
<keyword evidence="1" id="KW-0732">Signal</keyword>
<accession>A0A8K0WRQ1</accession>
<dbReference type="OrthoDB" id="4716997at2759"/>
<keyword evidence="3" id="KW-1185">Reference proteome</keyword>
<gene>
    <name evidence="2" type="ORF">B0I35DRAFT_477216</name>
</gene>